<proteinExistence type="predicted"/>
<dbReference type="InterPro" id="IPR040853">
    <property type="entry name" value="RapA2_cadherin-like"/>
</dbReference>
<dbReference type="SMART" id="SM00327">
    <property type="entry name" value="VWA"/>
    <property type="match status" value="1"/>
</dbReference>
<feature type="region of interest" description="Disordered" evidence="1">
    <location>
        <begin position="2328"/>
        <end position="2347"/>
    </location>
</feature>
<dbReference type="Pfam" id="PF00353">
    <property type="entry name" value="HemolysinCabind"/>
    <property type="match status" value="2"/>
</dbReference>
<gene>
    <name evidence="3" type="ORF">LMG3441_02407</name>
</gene>
<feature type="region of interest" description="Disordered" evidence="1">
    <location>
        <begin position="1996"/>
        <end position="2017"/>
    </location>
</feature>
<feature type="region of interest" description="Disordered" evidence="1">
    <location>
        <begin position="1782"/>
        <end position="1804"/>
    </location>
</feature>
<dbReference type="PANTHER" id="PTHR14139:SF2">
    <property type="entry name" value="CALSYNTENIN-1"/>
    <property type="match status" value="1"/>
</dbReference>
<dbReference type="InterPro" id="IPR018511">
    <property type="entry name" value="Hemolysin-typ_Ca-bd_CS"/>
</dbReference>
<dbReference type="EMBL" id="CADIJQ010000003">
    <property type="protein sequence ID" value="CAB3698307.1"/>
    <property type="molecule type" value="Genomic_DNA"/>
</dbReference>
<dbReference type="Gene3D" id="2.60.40.10">
    <property type="entry name" value="Immunoglobulins"/>
    <property type="match status" value="44"/>
</dbReference>
<dbReference type="Gene3D" id="3.40.50.410">
    <property type="entry name" value="von Willebrand factor, type A domain"/>
    <property type="match status" value="1"/>
</dbReference>
<dbReference type="SUPFAM" id="SSF51120">
    <property type="entry name" value="beta-Roll"/>
    <property type="match status" value="1"/>
</dbReference>
<sequence>MATFTPAAVVNEISGRAWIRNSDGSLTELHQGSKVPAGSDIVTASGATVSLQVENGMPIVIGESREVAINEDLTGPLADPSEAAITPPTGTDSDRLLAALQAGRDPFDELDPTAAIVAGGGDAGGSSFVRLARILETTTPLDLAYPNPSRGDDTLPRASAAGATGDNTDDTTAPAATNTAPSALNDVSSGDQNAVQRGNLLTNDADPDGDPLAIVSVSGRPMTAGGVTVTGTNGGTFTVLPDGSYTFTPGTGFQNLPAGQTATTTISYTVTDPSGATSTATVEVTIVGVNDPAQITPANAGDDAGTVKEDTTFTANGKLNVTDVDDGEARFVVQSGQAGQHGTFSIDASGAWVYNLNNNDARVQALAVGETLTETFTVTTADGTTGTVTVTIQGTNDVPTLSGQAAGAVTEETTLAATGKLDVADVDTSDTHTWSINNNGAGQYGALTIAADGTWTYNLTNTNPAVQALGAGESLTETFTVTVNDGHGGVTTQAVTITINGTNDVPVVSGEASGSVKEDGSLTVSGQLGQTDVDTNDTHTWTVNNGGNGDHGNFSVDSTGKWTYNLNNADPKVQALGVGESLTETFTVTVDDGHGGVTTQAVTVTINGTNDAPVISGQTTGSVTDGSTTNVTGQLTQTDVDANDTHTWTVNNGGKGDFGSFTVDNTGKWSYNLDDSNTTVKGLKSGESITETFTVTVDDGHGGVTTQQVTVTINGTDDGAVITPGIPGADQGTVTEDVALTVGGKLNVADPDAGQAVFQVQSGTPAAHGTFSIDADGKWTYNLNNGDAAVQGLGAGKTLTETITVTTADGTTGQVVVTIVGTNDTPVLTGKADGAVTEDGTLVATGKIDVTDIDTTDTHTWTVNNDGKGTYGSFSVDGSGNWTYNLDNANKAVQGLKSGETFTETFTVTVNDGNGGIVDKQVTVTINGTDDGALITPVQPGDDKGSVTEDVTLTTGGKLEVTDPDAGQAVFQTQTNATGQHGTFSIDADGKWNYTLTNNDPAVQGLGAGKTLTETFTVTTADGTTGQVVVTIVGTNDIPVLTGKADGAVTEDGTLVATGKIDVTDVDTTDTHTWTVNNNGKGAYGSFSVDGSGNWTYNLDNANKAVQGLKSGETFTETFTVTVNDGNGGIVDKQVTVTINGTDDGALITPVQPGDDKGSVTEDVTLTTGGKLEVTDPDAGQAVFQTQTNAAGQHGTFSIDADGKWNYTLTNNDPAVQGLGAGKTLTETFTVTTADGTTGQVVVTIVGTNDIPVLTGKADGAVTEDGTLVATGKIDVTDVDTTDTHTWTVNNDGKGAYGSFSVDGSGNWTYNLDNANKAVQGLKSGETFTETFTVTVNDGNGGIVDKQVTVTINGTDDGAIITPAQPSDDKGSVTEDGTLTTGGKLEVTDPDAGQAVFQTQTNAAGQHGTFSIDADGKWNYTLTNNDPAVQGLGAGKTLTETFTVTTADGTTGQVVVTIVGTNDTPVLTGKADGAVTEDGTLVATGKIDVADVDTTDTHTWTVNNDGKGTYGSFSVDGSGNWTYNLDNANKTVQGLKSGESITETFTVTVNDGNGGIVDKQVTVTINGTDDGAIITPAQPGDEKGSVTEDGTLTTGGKLEVTDPDAGQAVFQTQTNAAGQHGTFSIDADGKWNYTLTNNDPAVQGLGAGKTLTETFTVTTADGTTGQVVVTIVGTNDTPVLTGKADGAVTEDGTLVATGKIDVADIDTTDTHTWTVNNDGKGTYGSFSVDGSGNWTYNLDNANKAVQGLKSGETFTETFTVTVNDGNGGIVDKQVTVTINGTDDGATINPAQPGDDKGSVTEDGTLTTGGKLEVTDPDAGQAVFQTQTNAAGQHGTFSIDADGKWNYTLTNNDPAVQGLGAGKTLTETFTVTTADGTTGQVVVTIVGTNDIPVLTGKADGAVTEDGTLVATGKIDVADVDTTDTHTWTVNNDGKGTYGSFSVDGSGNWTYNLDNANKTVQGLKSGESITETFTVTVNDGHGGIVDKAVTVTINGTDDGATINPAQPGDDKGSVTEDGTLTTGGKLEVTDPDAGQAVFQTQTNAAGQHGTFSIDADGKWNYTLTNNDPAVQGLGAGKTLTETFTVTTADGTTGQVVVTIVGTNDIPVLTGKADGAVTEDGTLVATGKIDVTDVDTTDTHTWTVNNDGKGAYGSFSVDGSGNWTYNLDNANKAVQGLKSGETFTETFTVTVNDGNGGIVDKQVTVTINGTDDGAIITPTQPGDDKGSVTEDKVLTTGGKLEVTDPDAGQAEFKAGNTPGDHGTFTIGKDGTWTYTLNNEDPKIQALAVGEKLTETFVATTADGTTGQVVVTINGTNDAPVIAGEAAGSVTESTSLSTTGQLTQTDVDTSDTHTWSVDNNGKGEYGNFSVDNSGKWTYNLDSTNPDVKALKAGETATETFTVTVDDGHGGVTQQQVTVTINGTDDGAVITPAQPGDDKGTVTEDVTSSVGGKLDVTDPDAGEAVFQVQTNAAGQHGMFSIDADGKWTYNLTNDDPAVQGLGAGKTLTETFTVTTADGTTGQVVVTIVGTNDVPVLTGKADGAVTEDGTLVATGKIDVTDVDTTDTHTWTVNNDGKGTYGSFSVDGSGNWTYNLDNANKAVQGLKSGETFTETFTVTVNDGNGGIVDKQVTVTINGTDDGATINPAQPGDDKGSVTEDGTLTTGGKLEVTDPDAGQAVFQTQTNAAGQHGTFSIDADGKWTYNLTNNDPAVQGLGAGKTLTETFTVTTADGTTGQVVVTIVGTNDVPVLTGKADGAVTEDGTLVATGKIDVADIDTTDTHTWTVNNDGKGTYGSFSVDGSGNWTYNLDNANKAVQGLKSGETFTETFTVTVNDGNGGIVDKQVTVTINGTDDGAIINPAQPGDDKGSVTEDGTLTTGGKLEVTDPDAGQAVFQTQTNAAGQHGTFSIDADGKWTYNLTNNDPAVQGLGAGKTLTETFTVTTADGTTGQVVVTIVGTNDVPVLTGKADGAVTEDGTLVATGKIDVTDIDTTDTHTWTVNNDGKGTYGSFSVDGSGNWTYNLDNANKAVQGLKSGESITETFTVTVNDGNGGIVDKQVTVTINGTDDGAIINPAQPGDDKGSVTEDGTLTTGGKLEVTDPDAGQAVFQTQTNAAGQHGTFSIDADGKWNYTLTNNDPAVQGLGAGKTLTETFTVTTADGTTGRVVVTIVGTNDIPVLTGKADGAVTEDGTLVATGKIDVADVDTTDTHTWTVNNDGKGTYGSFSVDGSGNWTYNLDNANKTVQGLKSGESITETFTVTVNDGHGGIVDKAVTVTINGTDDGATINPAQPGDDKGSVTEDGTLTTGGKLEVTDPDAGQAVFQTQTNAAGQHGTFSIDADGKWNYTLTNNDPAVQGLGAGKTLTETFTVTTADGTTGQVVVTIVGTNDTPVLTGKADGAVTEDGTLVATGKIDVADVDTTDTHTWTVNNDGKGTYGSFSVDGSGNWTYNLDNANKTVQGLKSGESITETFTVTVNDGNGGIVDKQVTVTINGTDDGAIINPAQPGDDKGSVTEDGTLTTGGKLEVTDLDAGQAVFQTQTNAAGQHGTFSIDADGKWNYTLTNNDPAVQGLGAGKTLTETFTVTTADGTTGQVVVTIVGTNDVPVLSGKADGAVTEDGTLVATGKIDVADIDTTDTHTWTVNNDGKGTYGSFSVDGSGNWTYNLDNANKAVQGLKSGDTFTETFTVTVNDGNGGIVDKQVTVTINGTDDGAIINPAQPGDDKGSVTEDVTLTTGGKLEVTDPDAGQAVFQTQTNAAGQHGTFSIDANGKWAYTLTNNDPAVQGLGAGKTLTETFTVTTADGTTGQVVVTIVGTNDIPTISGAATGAVTEDVATTINGQLKAIDVDMTDTHTWSVNNDGKGTYGNFSVDAIGKWTYNLDNTSTKVQALAAGQQVTDTITVTVNDGHGGTATQVITITVTGSNDLPSVTGAATGNVTEDLAKTTSGQLTAVDVDATDSHTWSVPGDGKAAYGSFSVDATGKWTYNLDNASTKVQALAAGQQVTDTITVTVNDGHGGTAQQVITVTITGANDAPTITGASTGAVVEDGVKTINGQLTAVDVDTTDTHTWSVPGDGKGTYGSFVVDATGKWTYNLDNASAKVQALAAGQQVTDTITVTVDDGHGGTAQQVITITVTGSNDAPTISGASTGAVTEDAAQSSISGQLSKTDVDATDTHTWSVNNAGKGTYGTFAVDATGKWTYNLDNTSTKVQALAAGQQVTDSITVTVDDGHGGTAQQVITITVTGTNDAPTISGASTGAVTEDAAQSSISGQLSKTDVDATDTHTWSVNNAGKGTYGTFSVDATGKWTYNLDNTSTKVQALAAGQQVTDTITVTVNDGHGGTAQQVITITVTGSNDAPTISGASTGAVTEDATQSSISGQLSKTDVDATDTHTWSVNNAGKGTYGNFSVDATGKWTYNLDNTSTKVQALAAGQQVTDTITVTVDDGHGGTAQQVITITVTGSNDAPTISGAATGAVTEDAAQSSISGQLSKTDVDATDTHTWSVNNAGKGQYGSFAVDATGKWTYNLDNTSTKVQALAAGQQVTDTITVTVDDGHGGTAQQVITITVTGTNDAPTIGGVTTGAVKEDGTQVITGQLTKTDVDATDTHTWSVNNAGKGTYGTLAVDSTGKWTYTLDNANAKVQALADGQQVTDTITVTVDDGHGGTAQQVVTIIVTGTNDAPTIGGVVSGGVTEDGTQVVSGQLTKTDVDTTDTHTWTLNNAGKGTYGSFVVDAAGKWTYTLDNANAKVQALADGQKVTDTITVTINDGHGGTATQVITVTVTGSNDAPTMAGVTTGAVKEDGTLTTTGQLTKTDIDTTDTHTWSVSNSGAGTYGTFTVDSSGKWTYTLNNASANVQGLKEGQQVTDTITVTVNDGHGGTAQLPVTVTITGTNDAPAITGQTSGTVTEDYTLSTSGKLNVVDADVGQSGVVAQTNVVGKYGTFSIDANGNWTYTLNNSLPAVQNLPAGATLSESFNVVAGDGTTVQPISVSIVGTNDAPVAADNSANVEIGTSHVFTVAEFNFSDGAESNALQSVIISRLPTDGTLTLNGSPVALNTAVSAADIAAGKLVFTPSANGLDTSIGFQVRDGGGTDHGGQNTSGTYNFVLNTNNVVTGENVGSGTGTTPVLNGGSGDDIILGDKGGTVVTVEPGKNYNIALVVDTSGSMAYKLDGSTSGSGQSRIALVKDALTNLANQLVGHDGIVNVTLIGFATSAGTPVTLQNLTSSNVQTLLNAINNLSATGGTNYEAAFNSAVSWFNGQTAAGKSVANGYENVTFFLTDGDPTYYIKSNGTTGGDGSTTDQTTVQESVNAFTPLSNMSTVHGIGIGNGVNEDYLRLFDNTGSTGGAVTTYASFGSGSSTSTIANFNSSSGWGNVGTWTVSGTGNGGSVSRVSSDYIRIIDTAGGTSTNAITPTFNYSGYGKMSFSAATGSFNTGDVFTWSLQLQKADGSWITIDKGSITSAMSNWTTITTNTYAGGTYRFVFDVADNTSGSGNATVYIDDIMRTNYTASNVIAAPGGDVDIVLKGEDLAAALQSGSSSLDPAVVGNDVINGGAGNDIIFGDTINTDHLAWGTVAAGSHDGQGLKALQDFLAYQNGHAATSTEIYDYLKANHAQFNLTDDLRGGDDTVHGGTGDDIIYGQGGNDTLYGDDGNDVLYGGSGNDYLHGGAGNDVLDGGSGTDTLIGGKGDDTLYGGAGSDTFKWELNDQGAVGAPSVDTIKDFSADTIANGGDVLDLKDLLIGEKDGTLTQYLNIHKEGNNTVIDINTKGQIAQGADQKIVLENVDLTNNGALSNQAIINDLLQKGKLNVDHS</sequence>
<dbReference type="Pfam" id="PF17803">
    <property type="entry name" value="Cadherin_4"/>
    <property type="match status" value="44"/>
</dbReference>
<keyword evidence="4" id="KW-1185">Reference proteome</keyword>
<dbReference type="InterPro" id="IPR036465">
    <property type="entry name" value="vWFA_dom_sf"/>
</dbReference>
<dbReference type="InterPro" id="IPR001343">
    <property type="entry name" value="Hemolysn_Ca-bd"/>
</dbReference>
<feature type="compositionally biased region" description="Low complexity" evidence="1">
    <location>
        <begin position="2328"/>
        <end position="2341"/>
    </location>
</feature>
<dbReference type="NCBIfam" id="TIGR01965">
    <property type="entry name" value="VCBS_repeat"/>
    <property type="match status" value="45"/>
</dbReference>
<dbReference type="Pfam" id="PF17963">
    <property type="entry name" value="Big_9"/>
    <property type="match status" value="1"/>
</dbReference>
<dbReference type="NCBIfam" id="NF012211">
    <property type="entry name" value="tand_rpt_95"/>
    <property type="match status" value="2"/>
</dbReference>
<dbReference type="InterPro" id="IPR011049">
    <property type="entry name" value="Serralysin-like_metalloprot_C"/>
</dbReference>
<dbReference type="InterPro" id="IPR010221">
    <property type="entry name" value="VCBS_dom"/>
</dbReference>
<dbReference type="PANTHER" id="PTHR14139">
    <property type="entry name" value="CALSYNTENIN"/>
    <property type="match status" value="1"/>
</dbReference>
<protein>
    <recommendedName>
        <fullName evidence="2">VWFA domain-containing protein</fullName>
    </recommendedName>
</protein>
<name>A0A6S6ZV64_9BURK</name>
<dbReference type="PRINTS" id="PR00313">
    <property type="entry name" value="CABNDNGRPT"/>
</dbReference>
<feature type="region of interest" description="Disordered" evidence="1">
    <location>
        <begin position="3273"/>
        <end position="3295"/>
    </location>
</feature>
<dbReference type="InterPro" id="IPR019960">
    <property type="entry name" value="T1SS_VCA0849"/>
</dbReference>
<dbReference type="SUPFAM" id="SSF53300">
    <property type="entry name" value="vWA-like"/>
    <property type="match status" value="1"/>
</dbReference>
<feature type="region of interest" description="Disordered" evidence="1">
    <location>
        <begin position="4350"/>
        <end position="4370"/>
    </location>
</feature>
<feature type="region of interest" description="Disordered" evidence="1">
    <location>
        <begin position="141"/>
        <end position="191"/>
    </location>
</feature>
<evidence type="ECO:0000259" key="2">
    <source>
        <dbReference type="PROSITE" id="PS50234"/>
    </source>
</evidence>
<reference evidence="3 4" key="1">
    <citation type="submission" date="2020-04" db="EMBL/GenBank/DDBJ databases">
        <authorList>
            <person name="De Canck E."/>
        </authorList>
    </citation>
    <scope>NUCLEOTIDE SEQUENCE [LARGE SCALE GENOMIC DNA]</scope>
    <source>
        <strain evidence="3 4">LMG 3441</strain>
    </source>
</reference>
<feature type="domain" description="VWFA" evidence="2">
    <location>
        <begin position="5140"/>
        <end position="5355"/>
    </location>
</feature>
<evidence type="ECO:0000313" key="4">
    <source>
        <dbReference type="Proteomes" id="UP000494269"/>
    </source>
</evidence>
<dbReference type="GO" id="GO:0005509">
    <property type="term" value="F:calcium ion binding"/>
    <property type="evidence" value="ECO:0007669"/>
    <property type="project" value="InterPro"/>
</dbReference>
<dbReference type="PROSITE" id="PS50234">
    <property type="entry name" value="VWFA"/>
    <property type="match status" value="1"/>
</dbReference>
<dbReference type="NCBIfam" id="TIGR03661">
    <property type="entry name" value="T1SS_VCA0849"/>
    <property type="match status" value="1"/>
</dbReference>
<organism evidence="3 4">
    <name type="scientific">Achromobacter kerstersii</name>
    <dbReference type="NCBI Taxonomy" id="1353890"/>
    <lineage>
        <taxon>Bacteria</taxon>
        <taxon>Pseudomonadati</taxon>
        <taxon>Pseudomonadota</taxon>
        <taxon>Betaproteobacteria</taxon>
        <taxon>Burkholderiales</taxon>
        <taxon>Alcaligenaceae</taxon>
        <taxon>Achromobacter</taxon>
    </lineage>
</organism>
<dbReference type="Proteomes" id="UP000494269">
    <property type="component" value="Unassembled WGS sequence"/>
</dbReference>
<feature type="compositionally biased region" description="Low complexity" evidence="1">
    <location>
        <begin position="158"/>
        <end position="183"/>
    </location>
</feature>
<dbReference type="InterPro" id="IPR002035">
    <property type="entry name" value="VWF_A"/>
</dbReference>
<dbReference type="CDD" id="cd00198">
    <property type="entry name" value="vWFA"/>
    <property type="match status" value="1"/>
</dbReference>
<evidence type="ECO:0000256" key="1">
    <source>
        <dbReference type="SAM" id="MobiDB-lite"/>
    </source>
</evidence>
<dbReference type="Pfam" id="PF13519">
    <property type="entry name" value="VWA_2"/>
    <property type="match status" value="1"/>
</dbReference>
<accession>A0A6S6ZV64</accession>
<dbReference type="RefSeq" id="WP_175169821.1">
    <property type="nucleotide sequence ID" value="NZ_CADIJQ010000003.1"/>
</dbReference>
<feature type="compositionally biased region" description="Polar residues" evidence="1">
    <location>
        <begin position="4350"/>
        <end position="4369"/>
    </location>
</feature>
<evidence type="ECO:0000313" key="3">
    <source>
        <dbReference type="EMBL" id="CAB3698307.1"/>
    </source>
</evidence>
<dbReference type="InterPro" id="IPR013783">
    <property type="entry name" value="Ig-like_fold"/>
</dbReference>
<feature type="region of interest" description="Disordered" evidence="1">
    <location>
        <begin position="2633"/>
        <end position="2656"/>
    </location>
</feature>
<dbReference type="PROSITE" id="PS00330">
    <property type="entry name" value="HEMOLYSIN_CALCIUM"/>
    <property type="match status" value="4"/>
</dbReference>